<dbReference type="OrthoDB" id="5784at2759"/>
<keyword evidence="8" id="KW-1185">Reference proteome</keyword>
<dbReference type="SMART" id="SM00014">
    <property type="entry name" value="acidPPc"/>
    <property type="match status" value="1"/>
</dbReference>
<dbReference type="GO" id="GO:0030148">
    <property type="term" value="P:sphingolipid biosynthetic process"/>
    <property type="evidence" value="ECO:0007669"/>
    <property type="project" value="TreeGrafter"/>
</dbReference>
<feature type="transmembrane region" description="Helical" evidence="5">
    <location>
        <begin position="73"/>
        <end position="106"/>
    </location>
</feature>
<feature type="transmembrane region" description="Helical" evidence="5">
    <location>
        <begin position="118"/>
        <end position="140"/>
    </location>
</feature>
<evidence type="ECO:0000256" key="2">
    <source>
        <dbReference type="ARBA" id="ARBA00022692"/>
    </source>
</evidence>
<dbReference type="AlphaFoldDB" id="A0A2T0FMA2"/>
<feature type="transmembrane region" description="Helical" evidence="5">
    <location>
        <begin position="181"/>
        <end position="200"/>
    </location>
</feature>
<evidence type="ECO:0000259" key="6">
    <source>
        <dbReference type="SMART" id="SM00014"/>
    </source>
</evidence>
<feature type="transmembrane region" description="Helical" evidence="5">
    <location>
        <begin position="49"/>
        <end position="67"/>
    </location>
</feature>
<feature type="domain" description="Phosphatidic acid phosphatase type 2/haloperoxidase" evidence="6">
    <location>
        <begin position="179"/>
        <end position="316"/>
    </location>
</feature>
<comment type="subcellular location">
    <subcellularLocation>
        <location evidence="1">Membrane</location>
        <topology evidence="1">Multi-pass membrane protein</topology>
    </subcellularLocation>
</comment>
<evidence type="ECO:0000313" key="7">
    <source>
        <dbReference type="EMBL" id="PRT56110.1"/>
    </source>
</evidence>
<dbReference type="InterPro" id="IPR026841">
    <property type="entry name" value="Aur1/Ipt1"/>
</dbReference>
<keyword evidence="3 5" id="KW-1133">Transmembrane helix</keyword>
<organism evidence="7 8">
    <name type="scientific">Wickerhamiella sorbophila</name>
    <dbReference type="NCBI Taxonomy" id="45607"/>
    <lineage>
        <taxon>Eukaryota</taxon>
        <taxon>Fungi</taxon>
        <taxon>Dikarya</taxon>
        <taxon>Ascomycota</taxon>
        <taxon>Saccharomycotina</taxon>
        <taxon>Dipodascomycetes</taxon>
        <taxon>Dipodascales</taxon>
        <taxon>Trichomonascaceae</taxon>
        <taxon>Wickerhamiella</taxon>
    </lineage>
</organism>
<dbReference type="GO" id="GO:0006676">
    <property type="term" value="P:mannosyl diphosphorylinositol ceramide metabolic process"/>
    <property type="evidence" value="ECO:0007669"/>
    <property type="project" value="TreeGrafter"/>
</dbReference>
<evidence type="ECO:0000256" key="3">
    <source>
        <dbReference type="ARBA" id="ARBA00022989"/>
    </source>
</evidence>
<dbReference type="RefSeq" id="XP_024666055.1">
    <property type="nucleotide sequence ID" value="XM_024810287.1"/>
</dbReference>
<dbReference type="InterPro" id="IPR052185">
    <property type="entry name" value="IPC_Synthase-Related"/>
</dbReference>
<dbReference type="PANTHER" id="PTHR31310">
    <property type="match status" value="1"/>
</dbReference>
<dbReference type="Proteomes" id="UP000238350">
    <property type="component" value="Unassembled WGS sequence"/>
</dbReference>
<accession>A0A2T0FMA2</accession>
<keyword evidence="2 5" id="KW-0812">Transmembrane</keyword>
<dbReference type="EMBL" id="NDIQ01000022">
    <property type="protein sequence ID" value="PRT56110.1"/>
    <property type="molecule type" value="Genomic_DNA"/>
</dbReference>
<feature type="transmembrane region" description="Helical" evidence="5">
    <location>
        <begin position="152"/>
        <end position="174"/>
    </location>
</feature>
<evidence type="ECO:0000313" key="8">
    <source>
        <dbReference type="Proteomes" id="UP000238350"/>
    </source>
</evidence>
<dbReference type="CDD" id="cd03386">
    <property type="entry name" value="PAP2_Aur1_like"/>
    <property type="match status" value="1"/>
</dbReference>
<keyword evidence="4 5" id="KW-0472">Membrane</keyword>
<protein>
    <submittedName>
        <fullName evidence="7">Inositol phosphorylceramide synthase catalytic subunit AUR1</fullName>
    </submittedName>
</protein>
<dbReference type="InterPro" id="IPR000326">
    <property type="entry name" value="PAP2/HPO"/>
</dbReference>
<dbReference type="STRING" id="45607.A0A2T0FMA2"/>
<name>A0A2T0FMA2_9ASCO</name>
<comment type="caution">
    <text evidence="7">The sequence shown here is derived from an EMBL/GenBank/DDBJ whole genome shotgun (WGS) entry which is preliminary data.</text>
</comment>
<dbReference type="PANTHER" id="PTHR31310:SF11">
    <property type="entry name" value="INOSITOL PHOSPHORYLCERAMIDE SYNTHASE CATALYTIC SUBUNIT AUR1"/>
    <property type="match status" value="1"/>
</dbReference>
<evidence type="ECO:0000256" key="4">
    <source>
        <dbReference type="ARBA" id="ARBA00023136"/>
    </source>
</evidence>
<feature type="transmembrane region" description="Helical" evidence="5">
    <location>
        <begin position="267"/>
        <end position="288"/>
    </location>
</feature>
<evidence type="ECO:0000256" key="5">
    <source>
        <dbReference type="SAM" id="Phobius"/>
    </source>
</evidence>
<reference evidence="7 8" key="1">
    <citation type="submission" date="2017-04" db="EMBL/GenBank/DDBJ databases">
        <title>Genome sequencing of [Candida] sorbophila.</title>
        <authorList>
            <person name="Ahn J.O."/>
        </authorList>
    </citation>
    <scope>NUCLEOTIDE SEQUENCE [LARGE SCALE GENOMIC DNA]</scope>
    <source>
        <strain evidence="7 8">DS02</strain>
    </source>
</reference>
<dbReference type="Gene3D" id="1.20.144.10">
    <property type="entry name" value="Phosphatidic acid phosphatase type 2/haloperoxidase"/>
    <property type="match status" value="1"/>
</dbReference>
<feature type="transmembrane region" description="Helical" evidence="5">
    <location>
        <begin position="297"/>
        <end position="314"/>
    </location>
</feature>
<gene>
    <name evidence="7" type="ORF">B9G98_03730</name>
</gene>
<dbReference type="GO" id="GO:0070916">
    <property type="term" value="C:inositol phosphoceramide synthase complex"/>
    <property type="evidence" value="ECO:0007669"/>
    <property type="project" value="TreeGrafter"/>
</dbReference>
<dbReference type="GeneID" id="36517478"/>
<dbReference type="Pfam" id="PF14378">
    <property type="entry name" value="PAP2_3"/>
    <property type="match status" value="1"/>
</dbReference>
<dbReference type="GO" id="GO:0016020">
    <property type="term" value="C:membrane"/>
    <property type="evidence" value="ECO:0007669"/>
    <property type="project" value="UniProtKB-SubCell"/>
</dbReference>
<sequence>MVVFARIKAAFLADAPPGNAAFGLERSFSLSEGVRRFKRHRWRARDSQYILLLPLLLFCFIICDAPSPIYRLLIALVLLYLVTVPALSQFFLNFLPTATWLILFYSCRYIPPAWRPSIFVRVLPGLETIFYGGNLSATLAAKTNSFLDILAWIPYGLCHYGAPVVISIFCFVFGPPTLLPVFMFAFGYMNIAGVFIQILFPTAPPWYQTLYGLQKAYYGMKGSAGGLHRVDLLLGVDMYTSAFEASPQVFGAFPSLHSGSAVMEACFMTYLFPSMGPVFAIYVMWIWWSTMYLTHHYFIDLIAGAILSLSVFYICQETILPRKQPGKFGRWSYGHVEYGLPQPIKTRKSFDEEVLFDEEQAIEMTALSHSESHTSGRSTPRQH</sequence>
<proteinExistence type="predicted"/>
<evidence type="ECO:0000256" key="1">
    <source>
        <dbReference type="ARBA" id="ARBA00004141"/>
    </source>
</evidence>